<evidence type="ECO:0000256" key="4">
    <source>
        <dbReference type="ARBA" id="ARBA00022448"/>
    </source>
</evidence>
<proteinExistence type="inferred from homology"/>
<keyword evidence="10 12" id="KW-0472">Membrane</keyword>
<evidence type="ECO:0000313" key="13">
    <source>
        <dbReference type="EMBL" id="HGE75543.1"/>
    </source>
</evidence>
<dbReference type="GO" id="GO:0005886">
    <property type="term" value="C:plasma membrane"/>
    <property type="evidence" value="ECO:0007669"/>
    <property type="project" value="UniProtKB-SubCell"/>
</dbReference>
<feature type="transmembrane region" description="Helical" evidence="12">
    <location>
        <begin position="37"/>
        <end position="54"/>
    </location>
</feature>
<dbReference type="InterPro" id="IPR006135">
    <property type="entry name" value="T3SS_substrate_exporter"/>
</dbReference>
<dbReference type="SUPFAM" id="SSF160544">
    <property type="entry name" value="EscU C-terminal domain-like"/>
    <property type="match status" value="1"/>
</dbReference>
<dbReference type="AlphaFoldDB" id="A0A7V3VT22"/>
<evidence type="ECO:0000256" key="2">
    <source>
        <dbReference type="ARBA" id="ARBA00010690"/>
    </source>
</evidence>
<evidence type="ECO:0000256" key="3">
    <source>
        <dbReference type="ARBA" id="ARBA00021622"/>
    </source>
</evidence>
<gene>
    <name evidence="12 13" type="primary">flhB</name>
    <name evidence="13" type="ORF">ENX73_05410</name>
</gene>
<comment type="similarity">
    <text evidence="2 12">Belongs to the type III secretion exporter family.</text>
</comment>
<sequence length="358" mass="40259">MRIDLNVFADPEKTERATPHRRQKAREEGQVAQSKDLNAAVALLAVSTVVYYTFGGLYSSFSRLLFIFTNAFSGSGTMSVSDSMSYLVLAFSSALGWLAMIMVAGVVGAAVPSLLQTRFSFSMKALTPNLSKINPIEGIKKLFSVRSLFEFFKSLLKLIVIAYVGYVTIVGQWNQYLSMSQADLQSSSIFLGNMIYQLFLKLGLVLLAIGFIDIFYQRWDYERSLRMTKKEVKDEMKDYEGSPIVKRKQREQMLMIARSRMMQNIRNADVVVTNPTHIAVAMEYKEDMNAPRVIAKGAGEVAERIKAIASKYGIPILVNPQLAREIFRSVDIGDEIPSRLYRAVAELLVTIYKMKNAI</sequence>
<evidence type="ECO:0000256" key="9">
    <source>
        <dbReference type="ARBA" id="ARBA00022989"/>
    </source>
</evidence>
<keyword evidence="11 12" id="KW-1006">Bacterial flagellum protein export</keyword>
<dbReference type="PANTHER" id="PTHR30531">
    <property type="entry name" value="FLAGELLAR BIOSYNTHETIC PROTEIN FLHB"/>
    <property type="match status" value="1"/>
</dbReference>
<dbReference type="InterPro" id="IPR006136">
    <property type="entry name" value="FlhB"/>
</dbReference>
<dbReference type="Gene3D" id="3.40.1690.10">
    <property type="entry name" value="secretion proteins EscU"/>
    <property type="match status" value="1"/>
</dbReference>
<feature type="transmembrane region" description="Helical" evidence="12">
    <location>
        <begin position="86"/>
        <end position="115"/>
    </location>
</feature>
<comment type="caution">
    <text evidence="13">The sequence shown here is derived from an EMBL/GenBank/DDBJ whole genome shotgun (WGS) entry which is preliminary data.</text>
</comment>
<organism evidence="13">
    <name type="scientific">Mesoaciditoga lauensis</name>
    <dbReference type="NCBI Taxonomy" id="1495039"/>
    <lineage>
        <taxon>Bacteria</taxon>
        <taxon>Thermotogati</taxon>
        <taxon>Thermotogota</taxon>
        <taxon>Thermotogae</taxon>
        <taxon>Mesoaciditogales</taxon>
        <taxon>Mesoaciditogaceae</taxon>
        <taxon>Mesoaciditoga</taxon>
    </lineage>
</organism>
<dbReference type="GO" id="GO:0009306">
    <property type="term" value="P:protein secretion"/>
    <property type="evidence" value="ECO:0007669"/>
    <property type="project" value="InterPro"/>
</dbReference>
<dbReference type="NCBIfam" id="TIGR00328">
    <property type="entry name" value="flhB"/>
    <property type="match status" value="1"/>
</dbReference>
<dbReference type="InterPro" id="IPR029025">
    <property type="entry name" value="T3SS_substrate_exporter_C"/>
</dbReference>
<reference evidence="13" key="1">
    <citation type="journal article" date="2020" name="mSystems">
        <title>Genome- and Community-Level Interaction Insights into Carbon Utilization and Element Cycling Functions of Hydrothermarchaeota in Hydrothermal Sediment.</title>
        <authorList>
            <person name="Zhou Z."/>
            <person name="Liu Y."/>
            <person name="Xu W."/>
            <person name="Pan J."/>
            <person name="Luo Z.H."/>
            <person name="Li M."/>
        </authorList>
    </citation>
    <scope>NUCLEOTIDE SEQUENCE [LARGE SCALE GENOMIC DNA]</scope>
    <source>
        <strain evidence="13">SpSt-966</strain>
    </source>
</reference>
<evidence type="ECO:0000256" key="12">
    <source>
        <dbReference type="RuleBase" id="RU364091"/>
    </source>
</evidence>
<evidence type="ECO:0000256" key="1">
    <source>
        <dbReference type="ARBA" id="ARBA00004651"/>
    </source>
</evidence>
<comment type="function">
    <text evidence="12">Required for formation of the rod structure in the basal body of the flagellar apparatus. Together with FliI and FliH, may constitute the export apparatus of flagellin.</text>
</comment>
<keyword evidence="5 12" id="KW-1003">Cell membrane</keyword>
<evidence type="ECO:0000256" key="10">
    <source>
        <dbReference type="ARBA" id="ARBA00023136"/>
    </source>
</evidence>
<dbReference type="PANTHER" id="PTHR30531:SF12">
    <property type="entry name" value="FLAGELLAR BIOSYNTHETIC PROTEIN FLHB"/>
    <property type="match status" value="1"/>
</dbReference>
<keyword evidence="8 12" id="KW-0653">Protein transport</keyword>
<accession>A0A7V3VT22</accession>
<keyword evidence="4 12" id="KW-0813">Transport</keyword>
<evidence type="ECO:0000256" key="5">
    <source>
        <dbReference type="ARBA" id="ARBA00022475"/>
    </source>
</evidence>
<keyword evidence="13" id="KW-0969">Cilium</keyword>
<dbReference type="Pfam" id="PF01312">
    <property type="entry name" value="Bac_export_2"/>
    <property type="match status" value="1"/>
</dbReference>
<feature type="transmembrane region" description="Helical" evidence="12">
    <location>
        <begin position="155"/>
        <end position="174"/>
    </location>
</feature>
<name>A0A7V3VT22_9BACT</name>
<dbReference type="EMBL" id="DTPE01000212">
    <property type="protein sequence ID" value="HGE75543.1"/>
    <property type="molecule type" value="Genomic_DNA"/>
</dbReference>
<evidence type="ECO:0000256" key="11">
    <source>
        <dbReference type="ARBA" id="ARBA00023225"/>
    </source>
</evidence>
<evidence type="ECO:0000256" key="7">
    <source>
        <dbReference type="ARBA" id="ARBA00022795"/>
    </source>
</evidence>
<comment type="subcellular location">
    <subcellularLocation>
        <location evidence="1">Cell membrane</location>
        <topology evidence="1">Multi-pass membrane protein</topology>
    </subcellularLocation>
</comment>
<dbReference type="GO" id="GO:0044780">
    <property type="term" value="P:bacterial-type flagellum assembly"/>
    <property type="evidence" value="ECO:0007669"/>
    <property type="project" value="InterPro"/>
</dbReference>
<feature type="transmembrane region" description="Helical" evidence="12">
    <location>
        <begin position="194"/>
        <end position="216"/>
    </location>
</feature>
<keyword evidence="6 12" id="KW-0812">Transmembrane</keyword>
<evidence type="ECO:0000256" key="6">
    <source>
        <dbReference type="ARBA" id="ARBA00022692"/>
    </source>
</evidence>
<keyword evidence="13" id="KW-0282">Flagellum</keyword>
<evidence type="ECO:0000256" key="8">
    <source>
        <dbReference type="ARBA" id="ARBA00022927"/>
    </source>
</evidence>
<keyword evidence="13" id="KW-0966">Cell projection</keyword>
<protein>
    <recommendedName>
        <fullName evidence="3 12">Flagellar biosynthetic protein FlhB</fullName>
    </recommendedName>
</protein>
<keyword evidence="7 12" id="KW-1005">Bacterial flagellum biogenesis</keyword>
<dbReference type="PRINTS" id="PR00950">
    <property type="entry name" value="TYPE3IMSPROT"/>
</dbReference>
<keyword evidence="9 12" id="KW-1133">Transmembrane helix</keyword>